<evidence type="ECO:0000256" key="2">
    <source>
        <dbReference type="ARBA" id="ARBA00022692"/>
    </source>
</evidence>
<keyword evidence="4 5" id="KW-0472">Membrane</keyword>
<keyword evidence="5" id="KW-0830">Ubiquinone</keyword>
<evidence type="ECO:0000256" key="5">
    <source>
        <dbReference type="HAMAP-Rule" id="MF_00445"/>
    </source>
</evidence>
<accession>A0A845V1G9</accession>
<feature type="transmembrane region" description="Helical" evidence="5">
    <location>
        <begin position="324"/>
        <end position="349"/>
    </location>
</feature>
<keyword evidence="3 5" id="KW-1133">Transmembrane helix</keyword>
<comment type="subunit">
    <text evidence="5">NDH-1 is composed of 14 different subunits. Subunits NuoA, H, J, K, L, M, N constitute the membrane sector of the complex.</text>
</comment>
<feature type="domain" description="NADH:quinone oxidoreductase/Mrp antiporter transmembrane" evidence="7">
    <location>
        <begin position="125"/>
        <end position="420"/>
    </location>
</feature>
<feature type="transmembrane region" description="Helical" evidence="5">
    <location>
        <begin position="241"/>
        <end position="260"/>
    </location>
</feature>
<dbReference type="GO" id="GO:0048038">
    <property type="term" value="F:quinone binding"/>
    <property type="evidence" value="ECO:0007669"/>
    <property type="project" value="UniProtKB-KW"/>
</dbReference>
<gene>
    <name evidence="5 8" type="primary">nuoN</name>
    <name evidence="8" type="ORF">G3I74_10095</name>
</gene>
<dbReference type="PRINTS" id="PR01434">
    <property type="entry name" value="NADHDHGNASE5"/>
</dbReference>
<dbReference type="GO" id="GO:0005886">
    <property type="term" value="C:plasma membrane"/>
    <property type="evidence" value="ECO:0007669"/>
    <property type="project" value="UniProtKB-SubCell"/>
</dbReference>
<evidence type="ECO:0000256" key="6">
    <source>
        <dbReference type="RuleBase" id="RU000320"/>
    </source>
</evidence>
<organism evidence="8 9">
    <name type="scientific">Wenzhouxiangella limi</name>
    <dbReference type="NCBI Taxonomy" id="2707351"/>
    <lineage>
        <taxon>Bacteria</taxon>
        <taxon>Pseudomonadati</taxon>
        <taxon>Pseudomonadota</taxon>
        <taxon>Gammaproteobacteria</taxon>
        <taxon>Chromatiales</taxon>
        <taxon>Wenzhouxiangellaceae</taxon>
        <taxon>Wenzhouxiangella</taxon>
    </lineage>
</organism>
<feature type="transmembrane region" description="Helical" evidence="5">
    <location>
        <begin position="370"/>
        <end position="392"/>
    </location>
</feature>
<evidence type="ECO:0000259" key="7">
    <source>
        <dbReference type="Pfam" id="PF00361"/>
    </source>
</evidence>
<keyword evidence="9" id="KW-1185">Reference proteome</keyword>
<keyword evidence="5" id="KW-0520">NAD</keyword>
<comment type="catalytic activity">
    <reaction evidence="5">
        <text>a quinone + NADH + 5 H(+)(in) = a quinol + NAD(+) + 4 H(+)(out)</text>
        <dbReference type="Rhea" id="RHEA:57888"/>
        <dbReference type="ChEBI" id="CHEBI:15378"/>
        <dbReference type="ChEBI" id="CHEBI:24646"/>
        <dbReference type="ChEBI" id="CHEBI:57540"/>
        <dbReference type="ChEBI" id="CHEBI:57945"/>
        <dbReference type="ChEBI" id="CHEBI:132124"/>
    </reaction>
</comment>
<dbReference type="NCBIfam" id="TIGR01770">
    <property type="entry name" value="NDH_I_N"/>
    <property type="match status" value="1"/>
</dbReference>
<evidence type="ECO:0000256" key="1">
    <source>
        <dbReference type="ARBA" id="ARBA00004127"/>
    </source>
</evidence>
<comment type="similarity">
    <text evidence="5">Belongs to the complex I subunit 2 family.</text>
</comment>
<dbReference type="EC" id="7.1.1.-" evidence="5"/>
<dbReference type="GO" id="GO:0012505">
    <property type="term" value="C:endomembrane system"/>
    <property type="evidence" value="ECO:0007669"/>
    <property type="project" value="UniProtKB-SubCell"/>
</dbReference>
<dbReference type="AlphaFoldDB" id="A0A845V1G9"/>
<keyword evidence="5" id="KW-0813">Transport</keyword>
<protein>
    <recommendedName>
        <fullName evidence="5">NADH-quinone oxidoreductase subunit N</fullName>
        <ecNumber evidence="5">7.1.1.-</ecNumber>
    </recommendedName>
    <alternativeName>
        <fullName evidence="5">NADH dehydrogenase I subunit N</fullName>
    </alternativeName>
    <alternativeName>
        <fullName evidence="5">NDH-1 subunit N</fullName>
    </alternativeName>
</protein>
<keyword evidence="2 5" id="KW-0812">Transmembrane</keyword>
<comment type="caution">
    <text evidence="8">The sequence shown here is derived from an EMBL/GenBank/DDBJ whole genome shotgun (WGS) entry which is preliminary data.</text>
</comment>
<dbReference type="PANTHER" id="PTHR22773">
    <property type="entry name" value="NADH DEHYDROGENASE"/>
    <property type="match status" value="1"/>
</dbReference>
<evidence type="ECO:0000256" key="3">
    <source>
        <dbReference type="ARBA" id="ARBA00022989"/>
    </source>
</evidence>
<name>A0A845V1G9_9GAMM</name>
<dbReference type="NCBIfam" id="NF004442">
    <property type="entry name" value="PRK05777.1-5"/>
    <property type="match status" value="1"/>
</dbReference>
<sequence length="479" mass="51181">MTLAELQLALPEIFLLAAACGILLADLFIPTERRGLTHMLAVVALVFTAILTLRLMMAPGEVAYAFSDTFVRDRFSDVLKVFSYLILAGAFVYAKHYLRQFDLFKGEFYTLSLFALLGVMVLMSSASLITLYLGLELLALSTYALVALDRESRLGSEAAMKYFILGSLASGLMLYGMSLLYGATGSLQLAGISAALGGGAGDSMLLTFGLVFIVIGVAFKLGAVPFHMWVPDVYHGAPLPIALFVSSVPKLAGLALAIRLLDNGLGGLHADWQGMLVVIAGLSLILGNVVAIAQTNIKRMLAYSTISHMGFMLLGILAGTPEGYAAAMFYAIAYAIMSAGAFAVLILVSADGREADQLDDFKGLARRNPWHAFLMMMILFSLAGIPVFLGFFAKWQVIAATIAAGFTWLAVLGVLTAVIGAFYYLRVVKLMYFDEPESDRPLTAPVDFRAVLTVNGVAMLALGIFSGGLISLCLSAFVG</sequence>
<dbReference type="InterPro" id="IPR010096">
    <property type="entry name" value="NADH-Q_OxRdtase_suN/2"/>
</dbReference>
<evidence type="ECO:0000313" key="9">
    <source>
        <dbReference type="Proteomes" id="UP000484885"/>
    </source>
</evidence>
<dbReference type="HAMAP" id="MF_00445">
    <property type="entry name" value="NDH1_NuoN_1"/>
    <property type="match status" value="1"/>
</dbReference>
<feature type="transmembrane region" description="Helical" evidence="5">
    <location>
        <begin position="78"/>
        <end position="94"/>
    </location>
</feature>
<dbReference type="GO" id="GO:0042773">
    <property type="term" value="P:ATP synthesis coupled electron transport"/>
    <property type="evidence" value="ECO:0007669"/>
    <property type="project" value="InterPro"/>
</dbReference>
<feature type="transmembrane region" description="Helical" evidence="5">
    <location>
        <begin position="457"/>
        <end position="478"/>
    </location>
</feature>
<feature type="transmembrane region" description="Helical" evidence="5">
    <location>
        <begin position="272"/>
        <end position="293"/>
    </location>
</feature>
<keyword evidence="8" id="KW-0560">Oxidoreductase</keyword>
<dbReference type="RefSeq" id="WP_164211459.1">
    <property type="nucleotide sequence ID" value="NZ_JAAGSC010000041.1"/>
</dbReference>
<comment type="subcellular location">
    <subcellularLocation>
        <location evidence="5">Cell membrane</location>
        <topology evidence="5">Multi-pass membrane protein</topology>
    </subcellularLocation>
    <subcellularLocation>
        <location evidence="1">Endomembrane system</location>
        <topology evidence="1">Multi-pass membrane protein</topology>
    </subcellularLocation>
    <subcellularLocation>
        <location evidence="6">Membrane</location>
        <topology evidence="6">Multi-pass membrane protein</topology>
    </subcellularLocation>
</comment>
<proteinExistence type="inferred from homology"/>
<feature type="transmembrane region" description="Helical" evidence="5">
    <location>
        <begin position="6"/>
        <end position="29"/>
    </location>
</feature>
<dbReference type="InterPro" id="IPR001750">
    <property type="entry name" value="ND/Mrp_TM"/>
</dbReference>
<reference evidence="8 9" key="1">
    <citation type="submission" date="2020-02" db="EMBL/GenBank/DDBJ databases">
        <authorList>
            <person name="Zhang X.-Y."/>
        </authorList>
    </citation>
    <scope>NUCLEOTIDE SEQUENCE [LARGE SCALE GENOMIC DNA]</scope>
    <source>
        <strain evidence="8 9">C33</strain>
    </source>
</reference>
<dbReference type="GO" id="GO:0008137">
    <property type="term" value="F:NADH dehydrogenase (ubiquinone) activity"/>
    <property type="evidence" value="ECO:0007669"/>
    <property type="project" value="InterPro"/>
</dbReference>
<keyword evidence="5" id="KW-0874">Quinone</keyword>
<dbReference type="Proteomes" id="UP000484885">
    <property type="component" value="Unassembled WGS sequence"/>
</dbReference>
<feature type="transmembrane region" description="Helical" evidence="5">
    <location>
        <begin position="36"/>
        <end position="58"/>
    </location>
</feature>
<evidence type="ECO:0000313" key="8">
    <source>
        <dbReference type="EMBL" id="NDY96080.1"/>
    </source>
</evidence>
<keyword evidence="5" id="KW-1278">Translocase</keyword>
<keyword evidence="5" id="KW-1003">Cell membrane</keyword>
<feature type="transmembrane region" description="Helical" evidence="5">
    <location>
        <begin position="398"/>
        <end position="425"/>
    </location>
</feature>
<feature type="transmembrane region" description="Helical" evidence="5">
    <location>
        <begin position="204"/>
        <end position="229"/>
    </location>
</feature>
<dbReference type="EMBL" id="JAAGSC010000041">
    <property type="protein sequence ID" value="NDY96080.1"/>
    <property type="molecule type" value="Genomic_DNA"/>
</dbReference>
<feature type="transmembrane region" description="Helical" evidence="5">
    <location>
        <begin position="160"/>
        <end position="184"/>
    </location>
</feature>
<dbReference type="Pfam" id="PF00361">
    <property type="entry name" value="Proton_antipo_M"/>
    <property type="match status" value="1"/>
</dbReference>
<feature type="transmembrane region" description="Helical" evidence="5">
    <location>
        <begin position="300"/>
        <end position="318"/>
    </location>
</feature>
<evidence type="ECO:0000256" key="4">
    <source>
        <dbReference type="ARBA" id="ARBA00023136"/>
    </source>
</evidence>
<comment type="function">
    <text evidence="5">NDH-1 shuttles electrons from NADH, via FMN and iron-sulfur (Fe-S) centers, to quinones in the respiratory chain. The immediate electron acceptor for the enzyme in this species is believed to be ubiquinone. Couples the redox reaction to proton translocation (for every two electrons transferred, four hydrogen ions are translocated across the cytoplasmic membrane), and thus conserves the redox energy in a proton gradient.</text>
</comment>
<dbReference type="GO" id="GO:0050136">
    <property type="term" value="F:NADH dehydrogenase (quinone) (non-electrogenic) activity"/>
    <property type="evidence" value="ECO:0007669"/>
    <property type="project" value="UniProtKB-UniRule"/>
</dbReference>